<feature type="chain" id="PRO_5036500478" evidence="2">
    <location>
        <begin position="18"/>
        <end position="268"/>
    </location>
</feature>
<dbReference type="OrthoDB" id="6425553at2759"/>
<sequence>MNKLVAITLCLLAAARSEKDADNFYNGYQFRFHTGDVGNHSKIKESRPSGYVTGLYSYSNPNSVPRTVPYNSAPEIGYQAFGEGLPQLQFVHSNLQDLGNLQERFSNFHLGTKIKNLTNLESVELTTTGDSGVMVSSNDSLEFQQRNSTNSDRISSIVIEDIKDNNITFTEDSDILENEIPNLTDTPIKVLQSNTSLLLNSTMNNYKSLKQNSERHLSTAFIMNHGQLFPYWHPYNSYRFIGNMASNFYLTPNPFTYGFIPYHYQLIA</sequence>
<dbReference type="AlphaFoldDB" id="A0A8X6PMS3"/>
<gene>
    <name evidence="3" type="ORF">NPIL_497261</name>
</gene>
<feature type="signal peptide" evidence="2">
    <location>
        <begin position="1"/>
        <end position="17"/>
    </location>
</feature>
<reference evidence="3" key="1">
    <citation type="submission" date="2020-08" db="EMBL/GenBank/DDBJ databases">
        <title>Multicomponent nature underlies the extraordinary mechanical properties of spider dragline silk.</title>
        <authorList>
            <person name="Kono N."/>
            <person name="Nakamura H."/>
            <person name="Mori M."/>
            <person name="Yoshida Y."/>
            <person name="Ohtoshi R."/>
            <person name="Malay A.D."/>
            <person name="Moran D.A.P."/>
            <person name="Tomita M."/>
            <person name="Numata K."/>
            <person name="Arakawa K."/>
        </authorList>
    </citation>
    <scope>NUCLEOTIDE SEQUENCE</scope>
</reference>
<name>A0A8X6PMS3_NEPPI</name>
<protein>
    <submittedName>
        <fullName evidence="3">Uncharacterized protein</fullName>
    </submittedName>
</protein>
<dbReference type="InterPro" id="IPR000618">
    <property type="entry name" value="Insect_cuticle"/>
</dbReference>
<dbReference type="PROSITE" id="PS51155">
    <property type="entry name" value="CHIT_BIND_RR_2"/>
    <property type="match status" value="1"/>
</dbReference>
<dbReference type="Pfam" id="PF00379">
    <property type="entry name" value="Chitin_bind_4"/>
    <property type="match status" value="1"/>
</dbReference>
<keyword evidence="1" id="KW-0193">Cuticle</keyword>
<evidence type="ECO:0000256" key="2">
    <source>
        <dbReference type="SAM" id="SignalP"/>
    </source>
</evidence>
<dbReference type="GO" id="GO:0042302">
    <property type="term" value="F:structural constituent of cuticle"/>
    <property type="evidence" value="ECO:0007669"/>
    <property type="project" value="UniProtKB-UniRule"/>
</dbReference>
<evidence type="ECO:0000313" key="4">
    <source>
        <dbReference type="Proteomes" id="UP000887013"/>
    </source>
</evidence>
<dbReference type="EMBL" id="BMAW01118382">
    <property type="protein sequence ID" value="GFT79430.1"/>
    <property type="molecule type" value="Genomic_DNA"/>
</dbReference>
<keyword evidence="4" id="KW-1185">Reference proteome</keyword>
<dbReference type="Proteomes" id="UP000887013">
    <property type="component" value="Unassembled WGS sequence"/>
</dbReference>
<keyword evidence="2" id="KW-0732">Signal</keyword>
<evidence type="ECO:0000256" key="1">
    <source>
        <dbReference type="PROSITE-ProRule" id="PRU00497"/>
    </source>
</evidence>
<proteinExistence type="predicted"/>
<comment type="caution">
    <text evidence="3">The sequence shown here is derived from an EMBL/GenBank/DDBJ whole genome shotgun (WGS) entry which is preliminary data.</text>
</comment>
<organism evidence="3 4">
    <name type="scientific">Nephila pilipes</name>
    <name type="common">Giant wood spider</name>
    <name type="synonym">Nephila maculata</name>
    <dbReference type="NCBI Taxonomy" id="299642"/>
    <lineage>
        <taxon>Eukaryota</taxon>
        <taxon>Metazoa</taxon>
        <taxon>Ecdysozoa</taxon>
        <taxon>Arthropoda</taxon>
        <taxon>Chelicerata</taxon>
        <taxon>Arachnida</taxon>
        <taxon>Araneae</taxon>
        <taxon>Araneomorphae</taxon>
        <taxon>Entelegynae</taxon>
        <taxon>Araneoidea</taxon>
        <taxon>Nephilidae</taxon>
        <taxon>Nephila</taxon>
    </lineage>
</organism>
<accession>A0A8X6PMS3</accession>
<evidence type="ECO:0000313" key="3">
    <source>
        <dbReference type="EMBL" id="GFT79430.1"/>
    </source>
</evidence>